<dbReference type="EMBL" id="JBHSJB010000004">
    <property type="protein sequence ID" value="MFC5052828.1"/>
    <property type="molecule type" value="Genomic_DNA"/>
</dbReference>
<organism evidence="2 3">
    <name type="scientific">Saccharothrix xinjiangensis</name>
    <dbReference type="NCBI Taxonomy" id="204798"/>
    <lineage>
        <taxon>Bacteria</taxon>
        <taxon>Bacillati</taxon>
        <taxon>Actinomycetota</taxon>
        <taxon>Actinomycetes</taxon>
        <taxon>Pseudonocardiales</taxon>
        <taxon>Pseudonocardiaceae</taxon>
        <taxon>Saccharothrix</taxon>
    </lineage>
</organism>
<sequence>MTSHIVAVAVDCPPAQVNALSGFWCAALGYRVHRTWQDSRGLTYTELSGAGPMLLLQPVEDPKTTKNRLHLDIAAERDQDAEVERLVGLGARRVGGDEGLPWVVLADPADNEFCVLPPR</sequence>
<protein>
    <submittedName>
        <fullName evidence="2">VOC family protein</fullName>
    </submittedName>
</protein>
<feature type="domain" description="Glyoxalase-like" evidence="1">
    <location>
        <begin position="8"/>
        <end position="116"/>
    </location>
</feature>
<accession>A0ABV9XS95</accession>
<gene>
    <name evidence="2" type="ORF">ACFPFM_03560</name>
</gene>
<keyword evidence="3" id="KW-1185">Reference proteome</keyword>
<dbReference type="Gene3D" id="3.10.180.10">
    <property type="entry name" value="2,3-Dihydroxybiphenyl 1,2-Dioxygenase, domain 1"/>
    <property type="match status" value="1"/>
</dbReference>
<reference evidence="3" key="1">
    <citation type="journal article" date="2019" name="Int. J. Syst. Evol. Microbiol.">
        <title>The Global Catalogue of Microorganisms (GCM) 10K type strain sequencing project: providing services to taxonomists for standard genome sequencing and annotation.</title>
        <authorList>
            <consortium name="The Broad Institute Genomics Platform"/>
            <consortium name="The Broad Institute Genome Sequencing Center for Infectious Disease"/>
            <person name="Wu L."/>
            <person name="Ma J."/>
        </authorList>
    </citation>
    <scope>NUCLEOTIDE SEQUENCE [LARGE SCALE GENOMIC DNA]</scope>
    <source>
        <strain evidence="3">KCTC 12848</strain>
    </source>
</reference>
<comment type="caution">
    <text evidence="2">The sequence shown here is derived from an EMBL/GenBank/DDBJ whole genome shotgun (WGS) entry which is preliminary data.</text>
</comment>
<dbReference type="SUPFAM" id="SSF54593">
    <property type="entry name" value="Glyoxalase/Bleomycin resistance protein/Dihydroxybiphenyl dioxygenase"/>
    <property type="match status" value="1"/>
</dbReference>
<dbReference type="Proteomes" id="UP001595833">
    <property type="component" value="Unassembled WGS sequence"/>
</dbReference>
<dbReference type="PANTHER" id="PTHR35908:SF1">
    <property type="entry name" value="CONSERVED PROTEIN"/>
    <property type="match status" value="1"/>
</dbReference>
<dbReference type="InterPro" id="IPR029068">
    <property type="entry name" value="Glyas_Bleomycin-R_OHBP_Dase"/>
</dbReference>
<evidence type="ECO:0000313" key="2">
    <source>
        <dbReference type="EMBL" id="MFC5052828.1"/>
    </source>
</evidence>
<dbReference type="RefSeq" id="WP_344037852.1">
    <property type="nucleotide sequence ID" value="NZ_BAAAKE010000009.1"/>
</dbReference>
<dbReference type="InterPro" id="IPR041581">
    <property type="entry name" value="Glyoxalase_6"/>
</dbReference>
<dbReference type="CDD" id="cd06587">
    <property type="entry name" value="VOC"/>
    <property type="match status" value="1"/>
</dbReference>
<dbReference type="Pfam" id="PF18029">
    <property type="entry name" value="Glyoxalase_6"/>
    <property type="match status" value="1"/>
</dbReference>
<dbReference type="PANTHER" id="PTHR35908">
    <property type="entry name" value="HYPOTHETICAL FUSION PROTEIN"/>
    <property type="match status" value="1"/>
</dbReference>
<proteinExistence type="predicted"/>
<evidence type="ECO:0000313" key="3">
    <source>
        <dbReference type="Proteomes" id="UP001595833"/>
    </source>
</evidence>
<evidence type="ECO:0000259" key="1">
    <source>
        <dbReference type="Pfam" id="PF18029"/>
    </source>
</evidence>
<name>A0ABV9XS95_9PSEU</name>